<feature type="transmembrane region" description="Helical" evidence="7">
    <location>
        <begin position="364"/>
        <end position="385"/>
    </location>
</feature>
<feature type="region of interest" description="Disordered" evidence="6">
    <location>
        <begin position="1"/>
        <end position="22"/>
    </location>
</feature>
<dbReference type="AlphaFoldDB" id="A0A7E4W1G8"/>
<keyword evidence="4 7" id="KW-1133">Transmembrane helix</keyword>
<feature type="compositionally biased region" description="Basic and acidic residues" evidence="6">
    <location>
        <begin position="494"/>
        <end position="507"/>
    </location>
</feature>
<evidence type="ECO:0000256" key="5">
    <source>
        <dbReference type="ARBA" id="ARBA00023136"/>
    </source>
</evidence>
<feature type="transmembrane region" description="Helical" evidence="7">
    <location>
        <begin position="417"/>
        <end position="437"/>
    </location>
</feature>
<organism evidence="8 9">
    <name type="scientific">Panagrellus redivivus</name>
    <name type="common">Microworm</name>
    <dbReference type="NCBI Taxonomy" id="6233"/>
    <lineage>
        <taxon>Eukaryota</taxon>
        <taxon>Metazoa</taxon>
        <taxon>Ecdysozoa</taxon>
        <taxon>Nematoda</taxon>
        <taxon>Chromadorea</taxon>
        <taxon>Rhabditida</taxon>
        <taxon>Tylenchina</taxon>
        <taxon>Panagrolaimomorpha</taxon>
        <taxon>Panagrolaimoidea</taxon>
        <taxon>Panagrolaimidae</taxon>
        <taxon>Panagrellus</taxon>
    </lineage>
</organism>
<dbReference type="GO" id="GO:0016020">
    <property type="term" value="C:membrane"/>
    <property type="evidence" value="ECO:0007669"/>
    <property type="project" value="UniProtKB-SubCell"/>
</dbReference>
<sequence length="514" mass="56116">MPETPSIEVSEDQEKTTSEQPAVHLFAKSKKAALYYANMRKKIESAQNMSIDQTLPSSGTNRVAPKAQYDLKPLEPRLSYSYSEQNLSNNVNPNGDGFLKPQQTLSNGHSRHASAFSLANSVYLSANGTPRAAPYGSHLDLASAGRIDGSSTKNVFAFRVMSDGSVEERAELISAASSASYVTIPTEENSSPSGPSPPSFPECQVVGCNHGGSGSGSDNSVRSSDGGRVAAGHCAASMLTSSYRPPPLPFAHHPNQRHRYYPYQVQALNSAAPTSTIEDSDMSNRVAYDTNPLHNAPSLLPTTSLINELDTCTTRHRGELTGPEKYEYDLRRAQLKASSRTSALLAGFAMVALVELQYDESTPAALLVILGFVTTILVSVHLIALMTSTCILPHIEASGCTEDSPHKQLEFFITMSWTFSTCIGLLLFLVEIVLIFFVKFSGVKYMQGAWIMLVLLVPVFIAFGVISYKIHHLQQQHSVNRVNTKLDNMQDMINSHDHNHDRPKIDRVSPIQVV</sequence>
<comment type="subcellular location">
    <subcellularLocation>
        <location evidence="1">Membrane</location>
        <topology evidence="1">Multi-pass membrane protein</topology>
    </subcellularLocation>
</comment>
<comment type="similarity">
    <text evidence="2">Belongs to the Orai family.</text>
</comment>
<reference evidence="8" key="1">
    <citation type="journal article" date="2013" name="Genetics">
        <title>The draft genome and transcriptome of Panagrellus redivivus are shaped by the harsh demands of a free-living lifestyle.</title>
        <authorList>
            <person name="Srinivasan J."/>
            <person name="Dillman A.R."/>
            <person name="Macchietto M.G."/>
            <person name="Heikkinen L."/>
            <person name="Lakso M."/>
            <person name="Fracchia K.M."/>
            <person name="Antoshechkin I."/>
            <person name="Mortazavi A."/>
            <person name="Wong G."/>
            <person name="Sternberg P.W."/>
        </authorList>
    </citation>
    <scope>NUCLEOTIDE SEQUENCE [LARGE SCALE GENOMIC DNA]</scope>
    <source>
        <strain evidence="8">MT8872</strain>
    </source>
</reference>
<reference evidence="9" key="2">
    <citation type="submission" date="2020-10" db="UniProtKB">
        <authorList>
            <consortium name="WormBaseParasite"/>
        </authorList>
    </citation>
    <scope>IDENTIFICATION</scope>
</reference>
<keyword evidence="3 7" id="KW-0812">Transmembrane</keyword>
<evidence type="ECO:0000313" key="9">
    <source>
        <dbReference type="WBParaSite" id="Pan_g5989.t1"/>
    </source>
</evidence>
<dbReference type="InterPro" id="IPR012446">
    <property type="entry name" value="CRAC_channel"/>
</dbReference>
<evidence type="ECO:0000313" key="8">
    <source>
        <dbReference type="Proteomes" id="UP000492821"/>
    </source>
</evidence>
<evidence type="ECO:0000256" key="7">
    <source>
        <dbReference type="SAM" id="Phobius"/>
    </source>
</evidence>
<evidence type="ECO:0000256" key="2">
    <source>
        <dbReference type="ARBA" id="ARBA00008062"/>
    </source>
</evidence>
<dbReference type="InterPro" id="IPR038350">
    <property type="entry name" value="Orai_sf"/>
</dbReference>
<proteinExistence type="inferred from homology"/>
<feature type="region of interest" description="Disordered" evidence="6">
    <location>
        <begin position="184"/>
        <end position="228"/>
    </location>
</feature>
<evidence type="ECO:0000256" key="1">
    <source>
        <dbReference type="ARBA" id="ARBA00004141"/>
    </source>
</evidence>
<dbReference type="Gene3D" id="1.20.140.140">
    <property type="entry name" value="Calcium release-activated calcium channel protein Orai"/>
    <property type="match status" value="1"/>
</dbReference>
<keyword evidence="8" id="KW-1185">Reference proteome</keyword>
<evidence type="ECO:0000256" key="3">
    <source>
        <dbReference type="ARBA" id="ARBA00022692"/>
    </source>
</evidence>
<dbReference type="GO" id="GO:0002115">
    <property type="term" value="P:store-operated calcium entry"/>
    <property type="evidence" value="ECO:0007669"/>
    <property type="project" value="TreeGrafter"/>
</dbReference>
<dbReference type="Proteomes" id="UP000492821">
    <property type="component" value="Unassembled WGS sequence"/>
</dbReference>
<evidence type="ECO:0000256" key="6">
    <source>
        <dbReference type="SAM" id="MobiDB-lite"/>
    </source>
</evidence>
<evidence type="ECO:0000256" key="4">
    <source>
        <dbReference type="ARBA" id="ARBA00022989"/>
    </source>
</evidence>
<dbReference type="GO" id="GO:0015279">
    <property type="term" value="F:store-operated calcium channel activity"/>
    <property type="evidence" value="ECO:0007669"/>
    <property type="project" value="TreeGrafter"/>
</dbReference>
<feature type="region of interest" description="Disordered" evidence="6">
    <location>
        <begin position="493"/>
        <end position="514"/>
    </location>
</feature>
<dbReference type="PANTHER" id="PTHR31501:SF7">
    <property type="entry name" value="CALCIUM RELEASE-ACTIVATED CALCIUM CHANNEL PROTEIN 1"/>
    <property type="match status" value="1"/>
</dbReference>
<dbReference type="Pfam" id="PF07856">
    <property type="entry name" value="Orai-1"/>
    <property type="match status" value="1"/>
</dbReference>
<keyword evidence="5 7" id="KW-0472">Membrane</keyword>
<dbReference type="PANTHER" id="PTHR31501">
    <property type="entry name" value="CALCIUM RELEASE-ACTIVATED CALCIUM CHANNEL PROTEIN 1"/>
    <property type="match status" value="1"/>
</dbReference>
<protein>
    <submittedName>
        <fullName evidence="9">Protein orai</fullName>
    </submittedName>
</protein>
<feature type="transmembrane region" description="Helical" evidence="7">
    <location>
        <begin position="449"/>
        <end position="468"/>
    </location>
</feature>
<dbReference type="WBParaSite" id="Pan_g5989.t1">
    <property type="protein sequence ID" value="Pan_g5989.t1"/>
    <property type="gene ID" value="Pan_g5989"/>
</dbReference>
<feature type="compositionally biased region" description="Low complexity" evidence="6">
    <location>
        <begin position="216"/>
        <end position="228"/>
    </location>
</feature>
<accession>A0A7E4W1G8</accession>
<name>A0A7E4W1G8_PANRE</name>